<sequence length="184" mass="20302">VWSVAFSPDGKRIVSGSRDATLRLWDAQTGQPIGQPLKGHSNPVLSVAFSPDGKRIVSGSWDKTLRLWDAQTGQPIGQPLKGHSNSVWSVAFSPDGKRIVSGSSDKTLRIWPGDWSGLMRLACDRLQYHPLLNAPETVVSGELIQVGRDAKAACDARPWLEARQPTPQPSWWEKTVDWVAGLWR</sequence>
<dbReference type="RefSeq" id="WP_264325358.1">
    <property type="nucleotide sequence ID" value="NZ_JADEXQ010000037.1"/>
</dbReference>
<dbReference type="PANTHER" id="PTHR19848">
    <property type="entry name" value="WD40 REPEAT PROTEIN"/>
    <property type="match status" value="1"/>
</dbReference>
<dbReference type="InterPro" id="IPR019775">
    <property type="entry name" value="WD40_repeat_CS"/>
</dbReference>
<dbReference type="PROSITE" id="PS00678">
    <property type="entry name" value="WD_REPEATS_1"/>
    <property type="match status" value="2"/>
</dbReference>
<dbReference type="PANTHER" id="PTHR19848:SF8">
    <property type="entry name" value="F-BOX AND WD REPEAT DOMAIN CONTAINING 7"/>
    <property type="match status" value="1"/>
</dbReference>
<keyword evidence="5" id="KW-1185">Reference proteome</keyword>
<feature type="repeat" description="WD" evidence="3">
    <location>
        <begin position="37"/>
        <end position="78"/>
    </location>
</feature>
<dbReference type="EMBL" id="JADEXQ010000037">
    <property type="protein sequence ID" value="MBE9030531.1"/>
    <property type="molecule type" value="Genomic_DNA"/>
</dbReference>
<dbReference type="InterPro" id="IPR020472">
    <property type="entry name" value="WD40_PAC1"/>
</dbReference>
<dbReference type="Gene3D" id="2.130.10.10">
    <property type="entry name" value="YVTN repeat-like/Quinoprotein amine dehydrogenase"/>
    <property type="match status" value="2"/>
</dbReference>
<gene>
    <name evidence="4" type="ORF">IQ266_12395</name>
</gene>
<dbReference type="PROSITE" id="PS50294">
    <property type="entry name" value="WD_REPEATS_REGION"/>
    <property type="match status" value="3"/>
</dbReference>
<dbReference type="Proteomes" id="UP000625316">
    <property type="component" value="Unassembled WGS sequence"/>
</dbReference>
<keyword evidence="1 3" id="KW-0853">WD repeat</keyword>
<comment type="caution">
    <text evidence="4">The sequence shown here is derived from an EMBL/GenBank/DDBJ whole genome shotgun (WGS) entry which is preliminary data.</text>
</comment>
<evidence type="ECO:0000256" key="3">
    <source>
        <dbReference type="PROSITE-ProRule" id="PRU00221"/>
    </source>
</evidence>
<evidence type="ECO:0000313" key="5">
    <source>
        <dbReference type="Proteomes" id="UP000625316"/>
    </source>
</evidence>
<evidence type="ECO:0000256" key="1">
    <source>
        <dbReference type="ARBA" id="ARBA00022574"/>
    </source>
</evidence>
<protein>
    <submittedName>
        <fullName evidence="4">WD40 repeat domain-containing protein</fullName>
    </submittedName>
</protein>
<proteinExistence type="predicted"/>
<reference evidence="4" key="1">
    <citation type="submission" date="2020-10" db="EMBL/GenBank/DDBJ databases">
        <authorList>
            <person name="Castelo-Branco R."/>
            <person name="Eusebio N."/>
            <person name="Adriana R."/>
            <person name="Vieira A."/>
            <person name="Brugerolle De Fraissinette N."/>
            <person name="Rezende De Castro R."/>
            <person name="Schneider M.P."/>
            <person name="Vasconcelos V."/>
            <person name="Leao P.N."/>
        </authorList>
    </citation>
    <scope>NUCLEOTIDE SEQUENCE</scope>
    <source>
        <strain evidence="4">LEGE 11480</strain>
    </source>
</reference>
<feature type="repeat" description="WD" evidence="3">
    <location>
        <begin position="80"/>
        <end position="111"/>
    </location>
</feature>
<dbReference type="InterPro" id="IPR015943">
    <property type="entry name" value="WD40/YVTN_repeat-like_dom_sf"/>
</dbReference>
<dbReference type="Pfam" id="PF00400">
    <property type="entry name" value="WD40"/>
    <property type="match status" value="3"/>
</dbReference>
<dbReference type="SUPFAM" id="SSF50978">
    <property type="entry name" value="WD40 repeat-like"/>
    <property type="match status" value="1"/>
</dbReference>
<dbReference type="PRINTS" id="PR00320">
    <property type="entry name" value="GPROTEINBRPT"/>
</dbReference>
<accession>A0A928VL23</accession>
<evidence type="ECO:0000256" key="2">
    <source>
        <dbReference type="ARBA" id="ARBA00022737"/>
    </source>
</evidence>
<evidence type="ECO:0000313" key="4">
    <source>
        <dbReference type="EMBL" id="MBE9030531.1"/>
    </source>
</evidence>
<dbReference type="InterPro" id="IPR036322">
    <property type="entry name" value="WD40_repeat_dom_sf"/>
</dbReference>
<feature type="non-terminal residue" evidence="4">
    <location>
        <position position="1"/>
    </location>
</feature>
<feature type="repeat" description="WD" evidence="3">
    <location>
        <begin position="1"/>
        <end position="35"/>
    </location>
</feature>
<dbReference type="SMART" id="SM00320">
    <property type="entry name" value="WD40"/>
    <property type="match status" value="3"/>
</dbReference>
<name>A0A928VL23_9CYAN</name>
<dbReference type="AlphaFoldDB" id="A0A928VL23"/>
<dbReference type="CDD" id="cd00200">
    <property type="entry name" value="WD40"/>
    <property type="match status" value="1"/>
</dbReference>
<dbReference type="PROSITE" id="PS50082">
    <property type="entry name" value="WD_REPEATS_2"/>
    <property type="match status" value="3"/>
</dbReference>
<keyword evidence="2" id="KW-0677">Repeat</keyword>
<dbReference type="InterPro" id="IPR001680">
    <property type="entry name" value="WD40_rpt"/>
</dbReference>
<organism evidence="4 5">
    <name type="scientific">Romeriopsis navalis LEGE 11480</name>
    <dbReference type="NCBI Taxonomy" id="2777977"/>
    <lineage>
        <taxon>Bacteria</taxon>
        <taxon>Bacillati</taxon>
        <taxon>Cyanobacteriota</taxon>
        <taxon>Cyanophyceae</taxon>
        <taxon>Leptolyngbyales</taxon>
        <taxon>Leptolyngbyaceae</taxon>
        <taxon>Romeriopsis</taxon>
        <taxon>Romeriopsis navalis</taxon>
    </lineage>
</organism>